<protein>
    <submittedName>
        <fullName evidence="1">Uncharacterized protein</fullName>
    </submittedName>
</protein>
<comment type="caution">
    <text evidence="1">The sequence shown here is derived from an EMBL/GenBank/DDBJ whole genome shotgun (WGS) entry which is preliminary data.</text>
</comment>
<accession>A0A286U5F2</accession>
<name>A0A286U5F2_9AGAM</name>
<organism evidence="1 2">
    <name type="scientific">Pyrrhoderma noxium</name>
    <dbReference type="NCBI Taxonomy" id="2282107"/>
    <lineage>
        <taxon>Eukaryota</taxon>
        <taxon>Fungi</taxon>
        <taxon>Dikarya</taxon>
        <taxon>Basidiomycota</taxon>
        <taxon>Agaricomycotina</taxon>
        <taxon>Agaricomycetes</taxon>
        <taxon>Hymenochaetales</taxon>
        <taxon>Hymenochaetaceae</taxon>
        <taxon>Pyrrhoderma</taxon>
    </lineage>
</organism>
<evidence type="ECO:0000313" key="2">
    <source>
        <dbReference type="Proteomes" id="UP000217199"/>
    </source>
</evidence>
<gene>
    <name evidence="1" type="ORF">PNOK_0936400</name>
</gene>
<dbReference type="InParanoid" id="A0A286U5F2"/>
<dbReference type="Proteomes" id="UP000217199">
    <property type="component" value="Unassembled WGS sequence"/>
</dbReference>
<evidence type="ECO:0000313" key="1">
    <source>
        <dbReference type="EMBL" id="PAV14811.1"/>
    </source>
</evidence>
<dbReference type="AlphaFoldDB" id="A0A286U5F2"/>
<proteinExistence type="predicted"/>
<sequence>MLHSTTIYLLYSLGTFLTQLRRYKLVNQICNRVSLKVYMTVTSPTLSQRLHASSIDLTRALALSIETVIPISPSSFTASANHVTQLNMSLIHKSGIVPSDAFITAHLYTLGQLNALLGVKLLMLEVPIWWLATIVGISVHKMVDVAISISTVQKYRMMLVGTYLIRSYAKNKSVDTEVLEWEVLGKIVALSSEMGYVVL</sequence>
<reference evidence="1 2" key="1">
    <citation type="journal article" date="2017" name="Mol. Ecol.">
        <title>Comparative and population genomic landscape of Phellinus noxius: A hypervariable fungus causing root rot in trees.</title>
        <authorList>
            <person name="Chung C.L."/>
            <person name="Lee T.J."/>
            <person name="Akiba M."/>
            <person name="Lee H.H."/>
            <person name="Kuo T.H."/>
            <person name="Liu D."/>
            <person name="Ke H.M."/>
            <person name="Yokoi T."/>
            <person name="Roa M.B."/>
            <person name="Lu M.J."/>
            <person name="Chang Y.Y."/>
            <person name="Ann P.J."/>
            <person name="Tsai J.N."/>
            <person name="Chen C.Y."/>
            <person name="Tzean S.S."/>
            <person name="Ota Y."/>
            <person name="Hattori T."/>
            <person name="Sahashi N."/>
            <person name="Liou R.F."/>
            <person name="Kikuchi T."/>
            <person name="Tsai I.J."/>
        </authorList>
    </citation>
    <scope>NUCLEOTIDE SEQUENCE [LARGE SCALE GENOMIC DNA]</scope>
    <source>
        <strain evidence="1 2">FFPRI411160</strain>
    </source>
</reference>
<dbReference type="EMBL" id="NBII01000011">
    <property type="protein sequence ID" value="PAV14811.1"/>
    <property type="molecule type" value="Genomic_DNA"/>
</dbReference>
<keyword evidence="2" id="KW-1185">Reference proteome</keyword>